<gene>
    <name evidence="1" type="ORF">JCM21738_4323</name>
</gene>
<comment type="caution">
    <text evidence="1">The sequence shown here is derived from an EMBL/GenBank/DDBJ whole genome shotgun (WGS) entry which is preliminary data.</text>
</comment>
<dbReference type="AlphaFoldDB" id="W4RSE8"/>
<reference evidence="1 2" key="1">
    <citation type="submission" date="2013-12" db="EMBL/GenBank/DDBJ databases">
        <title>NBRP : Genome information of microbial organism related human and environment.</title>
        <authorList>
            <person name="Hattori M."/>
            <person name="Oshima K."/>
            <person name="Inaba H."/>
            <person name="Suda W."/>
            <person name="Sakamoto M."/>
            <person name="Iino T."/>
            <person name="Kitahara M."/>
            <person name="Oshida Y."/>
            <person name="Iida T."/>
            <person name="Kudo T."/>
            <person name="Itoh T."/>
            <person name="Ahmed I."/>
            <person name="Ohkuma M."/>
        </authorList>
    </citation>
    <scope>NUCLEOTIDE SEQUENCE [LARGE SCALE GENOMIC DNA]</scope>
    <source>
        <strain evidence="1 2">JCM 21738</strain>
    </source>
</reference>
<dbReference type="EMBL" id="BAUW01000073">
    <property type="protein sequence ID" value="GAE47350.1"/>
    <property type="molecule type" value="Genomic_DNA"/>
</dbReference>
<proteinExistence type="predicted"/>
<protein>
    <submittedName>
        <fullName evidence="1">Uncharacterized protein</fullName>
    </submittedName>
</protein>
<sequence length="61" mass="7159">MQNGDFVEKKHPDLNLLIVPEGNDMKQVFATRENEVMYVHYFGYAHVNTVIENVVEKIHQE</sequence>
<dbReference type="Proteomes" id="UP000018949">
    <property type="component" value="Unassembled WGS sequence"/>
</dbReference>
<organism evidence="1 2">
    <name type="scientific">Mesobacillus boroniphilus JCM 21738</name>
    <dbReference type="NCBI Taxonomy" id="1294265"/>
    <lineage>
        <taxon>Bacteria</taxon>
        <taxon>Bacillati</taxon>
        <taxon>Bacillota</taxon>
        <taxon>Bacilli</taxon>
        <taxon>Bacillales</taxon>
        <taxon>Bacillaceae</taxon>
        <taxon>Mesobacillus</taxon>
    </lineage>
</organism>
<evidence type="ECO:0000313" key="1">
    <source>
        <dbReference type="EMBL" id="GAE47350.1"/>
    </source>
</evidence>
<keyword evidence="2" id="KW-1185">Reference proteome</keyword>
<name>W4RSE8_9BACI</name>
<accession>W4RSE8</accession>
<evidence type="ECO:0000313" key="2">
    <source>
        <dbReference type="Proteomes" id="UP000018949"/>
    </source>
</evidence>